<gene>
    <name evidence="5" type="ORF">UR21_C0002G0040</name>
</gene>
<proteinExistence type="inferred from homology"/>
<dbReference type="GO" id="GO:0022857">
    <property type="term" value="F:transmembrane transporter activity"/>
    <property type="evidence" value="ECO:0007669"/>
    <property type="project" value="InterPro"/>
</dbReference>
<keyword evidence="4" id="KW-1133">Transmembrane helix</keyword>
<name>A0A0F9Z0C6_9BACT</name>
<feature type="transmembrane region" description="Helical" evidence="4">
    <location>
        <begin position="12"/>
        <end position="30"/>
    </location>
</feature>
<reference evidence="5 6" key="1">
    <citation type="journal article" date="2015" name="Nature">
        <title>rRNA introns, odd ribosomes, and small enigmatic genomes across a large radiation of phyla.</title>
        <authorList>
            <person name="Brown C.T."/>
            <person name="Hug L.A."/>
            <person name="Thomas B.C."/>
            <person name="Sharon I."/>
            <person name="Castelle C.J."/>
            <person name="Singh A."/>
            <person name="Wilkins M.J."/>
            <person name="Williams K.H."/>
            <person name="Banfield J.F."/>
        </authorList>
    </citation>
    <scope>NUCLEOTIDE SEQUENCE [LARGE SCALE GENOMIC DNA]</scope>
</reference>
<protein>
    <submittedName>
        <fullName evidence="5">Efflux transporter, RND family, MFP subunit</fullName>
    </submittedName>
</protein>
<keyword evidence="3" id="KW-0175">Coiled coil</keyword>
<dbReference type="GO" id="GO:0030313">
    <property type="term" value="C:cell envelope"/>
    <property type="evidence" value="ECO:0007669"/>
    <property type="project" value="UniProtKB-SubCell"/>
</dbReference>
<dbReference type="InterPro" id="IPR050465">
    <property type="entry name" value="UPF0194_transport"/>
</dbReference>
<evidence type="ECO:0000256" key="3">
    <source>
        <dbReference type="ARBA" id="ARBA00023054"/>
    </source>
</evidence>
<evidence type="ECO:0000256" key="2">
    <source>
        <dbReference type="ARBA" id="ARBA00009477"/>
    </source>
</evidence>
<dbReference type="Gene3D" id="2.40.30.170">
    <property type="match status" value="1"/>
</dbReference>
<evidence type="ECO:0000256" key="1">
    <source>
        <dbReference type="ARBA" id="ARBA00004196"/>
    </source>
</evidence>
<dbReference type="PANTHER" id="PTHR32347">
    <property type="entry name" value="EFFLUX SYSTEM COMPONENT YKNX-RELATED"/>
    <property type="match status" value="1"/>
</dbReference>
<keyword evidence="4" id="KW-0472">Membrane</keyword>
<keyword evidence="4" id="KW-0812">Transmembrane</keyword>
<dbReference type="PANTHER" id="PTHR32347:SF14">
    <property type="entry name" value="EFFLUX SYSTEM COMPONENT YKNX-RELATED"/>
    <property type="match status" value="1"/>
</dbReference>
<comment type="similarity">
    <text evidence="2">Belongs to the membrane fusion protein (MFP) (TC 8.A.1) family.</text>
</comment>
<dbReference type="GO" id="GO:0016020">
    <property type="term" value="C:membrane"/>
    <property type="evidence" value="ECO:0007669"/>
    <property type="project" value="InterPro"/>
</dbReference>
<dbReference type="EMBL" id="LBOI01000002">
    <property type="protein sequence ID" value="KKP32121.1"/>
    <property type="molecule type" value="Genomic_DNA"/>
</dbReference>
<comment type="subcellular location">
    <subcellularLocation>
        <location evidence="1">Cell envelope</location>
    </subcellularLocation>
</comment>
<dbReference type="Gene3D" id="2.40.50.100">
    <property type="match status" value="1"/>
</dbReference>
<evidence type="ECO:0000313" key="6">
    <source>
        <dbReference type="Proteomes" id="UP000034803"/>
    </source>
</evidence>
<evidence type="ECO:0000313" key="5">
    <source>
        <dbReference type="EMBL" id="KKP32121.1"/>
    </source>
</evidence>
<accession>A0A0F9Z0C6</accession>
<dbReference type="AlphaFoldDB" id="A0A0F9Z0C6"/>
<comment type="caution">
    <text evidence="5">The sequence shown here is derived from an EMBL/GenBank/DDBJ whole genome shotgun (WGS) entry which is preliminary data.</text>
</comment>
<dbReference type="Proteomes" id="UP000034803">
    <property type="component" value="Unassembled WGS sequence"/>
</dbReference>
<sequence>MKKTTKFFVKNWKKLLILFIMIIGVIIFFSSRSKNLNVKVDTIKKGNVKEELILSGEISAENYAKLSFETSGRIVYVGVKEGDKVYKGKLISKLDTTVLNSSYQVALSNLRIYDATVENIHDQLKDHKNDETYAQKDLRTMAEANKDKAYEAVISAKRNLDGASLYAPFNGIITFLSHPFVGVYTNVSSVEAEIIDPNTMYFQSLADQTEVTKLTVGQKVTIILDSFDGNSFEGKVDNISFTPKLGETGSVYSVKVSFTNVDLINSKFKIAMTGDAKFVTSEKENVLYVSTNFLKQDKLGQYLKTNTKNGKVYVTGGIESEDNIEVIGEISEGLKVYD</sequence>
<dbReference type="NCBIfam" id="TIGR01730">
    <property type="entry name" value="RND_mfp"/>
    <property type="match status" value="1"/>
</dbReference>
<dbReference type="InterPro" id="IPR006143">
    <property type="entry name" value="RND_pump_MFP"/>
</dbReference>
<dbReference type="SUPFAM" id="SSF111369">
    <property type="entry name" value="HlyD-like secretion proteins"/>
    <property type="match status" value="1"/>
</dbReference>
<evidence type="ECO:0000256" key="4">
    <source>
        <dbReference type="SAM" id="Phobius"/>
    </source>
</evidence>
<organism evidence="5 6">
    <name type="scientific">Candidatus Woesebacteria bacterium GW2011_GWC2_31_9</name>
    <dbReference type="NCBI Taxonomy" id="1618586"/>
    <lineage>
        <taxon>Bacteria</taxon>
        <taxon>Candidatus Woeseibacteriota</taxon>
    </lineage>
</organism>